<reference evidence="1 2" key="1">
    <citation type="submission" date="2019-12" db="EMBL/GenBank/DDBJ databases">
        <title>Whole-genome analyses of novel actinobacteria.</title>
        <authorList>
            <person name="Sahin N."/>
            <person name="Saygin H."/>
        </authorList>
    </citation>
    <scope>NUCLEOTIDE SEQUENCE [LARGE SCALE GENOMIC DNA]</scope>
    <source>
        <strain evidence="1 2">KC615</strain>
    </source>
</reference>
<protein>
    <submittedName>
        <fullName evidence="1">Uncharacterized protein</fullName>
    </submittedName>
</protein>
<evidence type="ECO:0000313" key="2">
    <source>
        <dbReference type="Proteomes" id="UP000430692"/>
    </source>
</evidence>
<gene>
    <name evidence="1" type="ORF">GSM42_10485</name>
</gene>
<comment type="caution">
    <text evidence="1">The sequence shown here is derived from an EMBL/GenBank/DDBJ whole genome shotgun (WGS) entry which is preliminary data.</text>
</comment>
<name>A0A6I4VSY8_9BACL</name>
<dbReference type="Proteomes" id="UP000430692">
    <property type="component" value="Unassembled WGS sequence"/>
</dbReference>
<proteinExistence type="predicted"/>
<sequence length="152" mass="17558">MSTACKINLVEAVQLAMFYFGVTFDNPKWDKAKDRTISLILDGKLEEADRQADSLPEPMRNEIKCAILRLPLETSFVASDSYNMEAYAFAYWFMQQKLTASQSFVRAAILRDILEGTPILADRKARLLEDRKLREDVSQGIDYLVTAWYQYR</sequence>
<dbReference type="AlphaFoldDB" id="A0A6I4VSY8"/>
<accession>A0A6I4VSY8</accession>
<dbReference type="EMBL" id="WUUL01000006">
    <property type="protein sequence ID" value="MXQ54133.1"/>
    <property type="molecule type" value="Genomic_DNA"/>
</dbReference>
<dbReference type="RefSeq" id="WP_160801491.1">
    <property type="nucleotide sequence ID" value="NZ_WUUL01000006.1"/>
</dbReference>
<keyword evidence="2" id="KW-1185">Reference proteome</keyword>
<evidence type="ECO:0000313" key="1">
    <source>
        <dbReference type="EMBL" id="MXQ54133.1"/>
    </source>
</evidence>
<organism evidence="1 2">
    <name type="scientific">Shimazuella alba</name>
    <dbReference type="NCBI Taxonomy" id="2690964"/>
    <lineage>
        <taxon>Bacteria</taxon>
        <taxon>Bacillati</taxon>
        <taxon>Bacillota</taxon>
        <taxon>Bacilli</taxon>
        <taxon>Bacillales</taxon>
        <taxon>Thermoactinomycetaceae</taxon>
        <taxon>Shimazuella</taxon>
    </lineage>
</organism>